<proteinExistence type="predicted"/>
<accession>A0ABX0HDC4</accession>
<keyword evidence="1" id="KW-1133">Transmembrane helix</keyword>
<organism evidence="2 3">
    <name type="scientific">Cyclobacterium plantarum</name>
    <dbReference type="NCBI Taxonomy" id="2716263"/>
    <lineage>
        <taxon>Bacteria</taxon>
        <taxon>Pseudomonadati</taxon>
        <taxon>Bacteroidota</taxon>
        <taxon>Cytophagia</taxon>
        <taxon>Cytophagales</taxon>
        <taxon>Cyclobacteriaceae</taxon>
        <taxon>Cyclobacterium</taxon>
    </lineage>
</organism>
<evidence type="ECO:0000256" key="1">
    <source>
        <dbReference type="SAM" id="Phobius"/>
    </source>
</evidence>
<name>A0ABX0HDC4_9BACT</name>
<sequence>MGNKYDDQYMLDYLDGILSPEEKSLFEKDLQTNSALKERLGLLKFTINGIKLKGYKDSIKQVQQEFLQNRLENKKFTPIDAPKLEKKERSLYFWGKAAAAVSLLVLFGFLFYLLRNDGPSLYEGKYISYEIAAERGFSEQENILESLFINGEFRQMFQVSAERDQDQLSPRELLLLGNAALELDSASASLPYFQRLDENNTNSGTDTFQDEVDFFLALTYLKLGEYQKAYNRVVKIRTDDRHKYNNNFSRLDQLSIKFRILF</sequence>
<evidence type="ECO:0000313" key="3">
    <source>
        <dbReference type="Proteomes" id="UP000649799"/>
    </source>
</evidence>
<feature type="transmembrane region" description="Helical" evidence="1">
    <location>
        <begin position="91"/>
        <end position="114"/>
    </location>
</feature>
<gene>
    <name evidence="2" type="ORF">G9Q97_16125</name>
</gene>
<dbReference type="Proteomes" id="UP000649799">
    <property type="component" value="Unassembled WGS sequence"/>
</dbReference>
<dbReference type="InterPro" id="IPR011990">
    <property type="entry name" value="TPR-like_helical_dom_sf"/>
</dbReference>
<dbReference type="RefSeq" id="WP_166148584.1">
    <property type="nucleotide sequence ID" value="NZ_JAANYN010000006.1"/>
</dbReference>
<comment type="caution">
    <text evidence="2">The sequence shown here is derived from an EMBL/GenBank/DDBJ whole genome shotgun (WGS) entry which is preliminary data.</text>
</comment>
<keyword evidence="1" id="KW-0812">Transmembrane</keyword>
<keyword evidence="3" id="KW-1185">Reference proteome</keyword>
<evidence type="ECO:0000313" key="2">
    <source>
        <dbReference type="EMBL" id="NHE58338.1"/>
    </source>
</evidence>
<keyword evidence="1" id="KW-0472">Membrane</keyword>
<reference evidence="2 3" key="1">
    <citation type="submission" date="2020-03" db="EMBL/GenBank/DDBJ databases">
        <title>Cyclobacterium plantarum sp. nov., a marine bacterium isolated from a coastal-marine wetland.</title>
        <authorList>
            <person name="Sanchez-Porro C."/>
            <person name="Ventosa A."/>
            <person name="Amoozegar M."/>
        </authorList>
    </citation>
    <scope>NUCLEOTIDE SEQUENCE [LARGE SCALE GENOMIC DNA]</scope>
    <source>
        <strain evidence="2 3">GBPx2</strain>
    </source>
</reference>
<dbReference type="SUPFAM" id="SSF48452">
    <property type="entry name" value="TPR-like"/>
    <property type="match status" value="1"/>
</dbReference>
<evidence type="ECO:0008006" key="4">
    <source>
        <dbReference type="Google" id="ProtNLM"/>
    </source>
</evidence>
<protein>
    <recommendedName>
        <fullName evidence="4">Zinc-finger domain-containing protein</fullName>
    </recommendedName>
</protein>
<dbReference type="EMBL" id="JAANYN010000006">
    <property type="protein sequence ID" value="NHE58338.1"/>
    <property type="molecule type" value="Genomic_DNA"/>
</dbReference>